<evidence type="ECO:0000313" key="3">
    <source>
        <dbReference type="Proteomes" id="UP000640274"/>
    </source>
</evidence>
<keyword evidence="1" id="KW-0472">Membrane</keyword>
<gene>
    <name evidence="2" type="ORF">JFN88_04100</name>
</gene>
<evidence type="ECO:0000313" key="2">
    <source>
        <dbReference type="EMBL" id="MBJ6360506.1"/>
    </source>
</evidence>
<feature type="transmembrane region" description="Helical" evidence="1">
    <location>
        <begin position="43"/>
        <end position="65"/>
    </location>
</feature>
<dbReference type="AlphaFoldDB" id="A0A934MN11"/>
<sequence>MSWLINEAIENYIKGIIEQGINFFLQFLNAINGMAGEVLGLPVVTQAIIFSQALAGTILVSKIAFEAWMTYIMRMSGDPDADPGGLLIRSMASAAIISSMPWLVKWFYEFGTAVAGDVAKLPGVDLQNAATPMERLLNMATGGGGQFIFFVFLGIIFAVIVFIIILIQTFLRAAELAVAAIIGSFMALGLTNSNSQAFGAWFKELLTLCMAQAIQMVLVKISFFTLTDFNFGGGTALFSLFLFCGFLWVTYKSPSILKQYIHSTGVGKVAGGAAQSVGSMVLMRRFLK</sequence>
<dbReference type="InterPro" id="IPR046084">
    <property type="entry name" value="TrbL_4"/>
</dbReference>
<dbReference type="Proteomes" id="UP000640274">
    <property type="component" value="Unassembled WGS sequence"/>
</dbReference>
<dbReference type="Pfam" id="PF19597">
    <property type="entry name" value="TrbL_4"/>
    <property type="match status" value="1"/>
</dbReference>
<accession>A0A934MN11</accession>
<dbReference type="EMBL" id="JAELUP010000009">
    <property type="protein sequence ID" value="MBJ6360506.1"/>
    <property type="molecule type" value="Genomic_DNA"/>
</dbReference>
<keyword evidence="1" id="KW-1133">Transmembrane helix</keyword>
<reference evidence="2" key="1">
    <citation type="submission" date="2020-12" db="EMBL/GenBank/DDBJ databases">
        <authorList>
            <person name="Huq M.A."/>
        </authorList>
    </citation>
    <scope>NUCLEOTIDE SEQUENCE</scope>
    <source>
        <strain evidence="2">MAHUQ-46</strain>
    </source>
</reference>
<protein>
    <submittedName>
        <fullName evidence="2">Conjugation protein</fullName>
    </submittedName>
</protein>
<feature type="transmembrane region" description="Helical" evidence="1">
    <location>
        <begin position="147"/>
        <end position="167"/>
    </location>
</feature>
<comment type="caution">
    <text evidence="2">The sequence shown here is derived from an EMBL/GenBank/DDBJ whole genome shotgun (WGS) entry which is preliminary data.</text>
</comment>
<keyword evidence="1" id="KW-0812">Transmembrane</keyword>
<evidence type="ECO:0000256" key="1">
    <source>
        <dbReference type="SAM" id="Phobius"/>
    </source>
</evidence>
<keyword evidence="3" id="KW-1185">Reference proteome</keyword>
<feature type="transmembrane region" description="Helical" evidence="1">
    <location>
        <begin position="231"/>
        <end position="251"/>
    </location>
</feature>
<proteinExistence type="predicted"/>
<name>A0A934MN11_9BACL</name>
<dbReference type="RefSeq" id="WP_199018061.1">
    <property type="nucleotide sequence ID" value="NZ_JAELUP010000009.1"/>
</dbReference>
<feature type="transmembrane region" description="Helical" evidence="1">
    <location>
        <begin position="173"/>
        <end position="193"/>
    </location>
</feature>
<organism evidence="2 3">
    <name type="scientific">Paenibacillus roseus</name>
    <dbReference type="NCBI Taxonomy" id="2798579"/>
    <lineage>
        <taxon>Bacteria</taxon>
        <taxon>Bacillati</taxon>
        <taxon>Bacillota</taxon>
        <taxon>Bacilli</taxon>
        <taxon>Bacillales</taxon>
        <taxon>Paenibacillaceae</taxon>
        <taxon>Paenibacillus</taxon>
    </lineage>
</organism>
<feature type="transmembrane region" description="Helical" evidence="1">
    <location>
        <begin position="205"/>
        <end position="225"/>
    </location>
</feature>